<dbReference type="Gene3D" id="2.30.42.10">
    <property type="match status" value="1"/>
</dbReference>
<dbReference type="GO" id="GO:0004175">
    <property type="term" value="F:endopeptidase activity"/>
    <property type="evidence" value="ECO:0007669"/>
    <property type="project" value="TreeGrafter"/>
</dbReference>
<protein>
    <submittedName>
        <fullName evidence="2">Carboxyl-terminal protease</fullName>
    </submittedName>
</protein>
<name>A0A2K1DWL3_9FLAO</name>
<dbReference type="InterPro" id="IPR029045">
    <property type="entry name" value="ClpP/crotonase-like_dom_sf"/>
</dbReference>
<keyword evidence="3" id="KW-1185">Reference proteome</keyword>
<dbReference type="InterPro" id="IPR036034">
    <property type="entry name" value="PDZ_sf"/>
</dbReference>
<accession>A0A2K1DWL3</accession>
<proteinExistence type="predicted"/>
<dbReference type="Proteomes" id="UP000236641">
    <property type="component" value="Unassembled WGS sequence"/>
</dbReference>
<dbReference type="Pfam" id="PF18294">
    <property type="entry name" value="Pept_S41_N"/>
    <property type="match status" value="1"/>
</dbReference>
<dbReference type="SUPFAM" id="SSF52096">
    <property type="entry name" value="ClpP/crotonase"/>
    <property type="match status" value="1"/>
</dbReference>
<feature type="domain" description="Tail specific protease" evidence="1">
    <location>
        <begin position="198"/>
        <end position="416"/>
    </location>
</feature>
<dbReference type="Gene3D" id="3.90.226.10">
    <property type="entry name" value="2-enoyl-CoA Hydratase, Chain A, domain 1"/>
    <property type="match status" value="1"/>
</dbReference>
<dbReference type="SMART" id="SM00245">
    <property type="entry name" value="TSPc"/>
    <property type="match status" value="1"/>
</dbReference>
<dbReference type="Gene3D" id="3.30.750.170">
    <property type="match status" value="1"/>
</dbReference>
<dbReference type="GO" id="GO:0008236">
    <property type="term" value="F:serine-type peptidase activity"/>
    <property type="evidence" value="ECO:0007669"/>
    <property type="project" value="InterPro"/>
</dbReference>
<dbReference type="SUPFAM" id="SSF50156">
    <property type="entry name" value="PDZ domain-like"/>
    <property type="match status" value="1"/>
</dbReference>
<dbReference type="Pfam" id="PF03572">
    <property type="entry name" value="Peptidase_S41"/>
    <property type="match status" value="1"/>
</dbReference>
<evidence type="ECO:0000259" key="1">
    <source>
        <dbReference type="SMART" id="SM00245"/>
    </source>
</evidence>
<sequence length="474" mass="52995">MKKSIFKLFLIVIPLLFVGCFEDIDDNPASVKDINDFVWRGLNYYYLYKDEVNDLQNDRFINEVEYNAFLNSFNSPEALFNHLRYEPETIDKFSWITNDYIALEAFLNGTTQNNGMDFGLVERQTGASDIFGYVGYVLPNSSAANQGVQRGDIFYAINGTPLNRGNYQSLLSGNTYTINLGTYDDNGTPEPSDDSITPNGQSITLTKSPYTENPIFKRDVFNVAGRNVGYLVYNGFTRDFDSQLNDTFGYFLGNNVQDLVLDLRYNPGGSVNTAILLSSMIAGRNGEVFNTEEWNSDIQAQLSPESTTNRFTNNDDGTPLNILNLNRVYILTTKRSASASELVINCLRPYLDVVQIGTSTTGKYQASITLYDSPDFRRSGANPSHLYAMQPLVLKSVNVAGVTDYFNGLDPDILVSENYANMGALGDENELLLSVALQHIEDNSRIASQTFEPLKIIGSKSDFTPLQDNMYVEK</sequence>
<keyword evidence="2" id="KW-0378">Hydrolase</keyword>
<reference evidence="2 3" key="1">
    <citation type="submission" date="2018-01" db="EMBL/GenBank/DDBJ databases">
        <title>The draft genome of Hanstruepera neustonica JCM19743.</title>
        <authorList>
            <person name="He R.-H."/>
            <person name="Du Z.-J."/>
        </authorList>
    </citation>
    <scope>NUCLEOTIDE SEQUENCE [LARGE SCALE GENOMIC DNA]</scope>
    <source>
        <strain evidence="2 3">JCM19743</strain>
    </source>
</reference>
<dbReference type="RefSeq" id="WP_103052670.1">
    <property type="nucleotide sequence ID" value="NZ_POWF01000008.1"/>
</dbReference>
<dbReference type="PANTHER" id="PTHR32060">
    <property type="entry name" value="TAIL-SPECIFIC PROTEASE"/>
    <property type="match status" value="1"/>
</dbReference>
<gene>
    <name evidence="2" type="ORF">C1T31_11575</name>
</gene>
<dbReference type="InterPro" id="IPR041613">
    <property type="entry name" value="Pept_S41_N"/>
</dbReference>
<dbReference type="AlphaFoldDB" id="A0A2K1DWL3"/>
<evidence type="ECO:0000313" key="3">
    <source>
        <dbReference type="Proteomes" id="UP000236641"/>
    </source>
</evidence>
<evidence type="ECO:0000313" key="2">
    <source>
        <dbReference type="EMBL" id="PNQ72426.1"/>
    </source>
</evidence>
<dbReference type="OrthoDB" id="7168509at2"/>
<dbReference type="PROSITE" id="PS51257">
    <property type="entry name" value="PROKAR_LIPOPROTEIN"/>
    <property type="match status" value="1"/>
</dbReference>
<keyword evidence="2" id="KW-0645">Protease</keyword>
<dbReference type="GO" id="GO:0007165">
    <property type="term" value="P:signal transduction"/>
    <property type="evidence" value="ECO:0007669"/>
    <property type="project" value="TreeGrafter"/>
</dbReference>
<dbReference type="PANTHER" id="PTHR32060:SF30">
    <property type="entry name" value="CARBOXY-TERMINAL PROCESSING PROTEASE CTPA"/>
    <property type="match status" value="1"/>
</dbReference>
<dbReference type="InterPro" id="IPR005151">
    <property type="entry name" value="Tail-specific_protease"/>
</dbReference>
<dbReference type="GO" id="GO:0006508">
    <property type="term" value="P:proteolysis"/>
    <property type="evidence" value="ECO:0007669"/>
    <property type="project" value="UniProtKB-KW"/>
</dbReference>
<dbReference type="EMBL" id="POWF01000008">
    <property type="protein sequence ID" value="PNQ72426.1"/>
    <property type="molecule type" value="Genomic_DNA"/>
</dbReference>
<dbReference type="GO" id="GO:0030288">
    <property type="term" value="C:outer membrane-bounded periplasmic space"/>
    <property type="evidence" value="ECO:0007669"/>
    <property type="project" value="TreeGrafter"/>
</dbReference>
<dbReference type="InterPro" id="IPR041489">
    <property type="entry name" value="PDZ_6"/>
</dbReference>
<dbReference type="CDD" id="cd07561">
    <property type="entry name" value="Peptidase_S41_CPP_like"/>
    <property type="match status" value="1"/>
</dbReference>
<organism evidence="2 3">
    <name type="scientific">Hanstruepera neustonica</name>
    <dbReference type="NCBI Taxonomy" id="1445657"/>
    <lineage>
        <taxon>Bacteria</taxon>
        <taxon>Pseudomonadati</taxon>
        <taxon>Bacteroidota</taxon>
        <taxon>Flavobacteriia</taxon>
        <taxon>Flavobacteriales</taxon>
        <taxon>Flavobacteriaceae</taxon>
        <taxon>Hanstruepera</taxon>
    </lineage>
</organism>
<dbReference type="Pfam" id="PF17820">
    <property type="entry name" value="PDZ_6"/>
    <property type="match status" value="1"/>
</dbReference>
<comment type="caution">
    <text evidence="2">The sequence shown here is derived from an EMBL/GenBank/DDBJ whole genome shotgun (WGS) entry which is preliminary data.</text>
</comment>